<proteinExistence type="predicted"/>
<gene>
    <name evidence="1" type="ORF">S12H4_40504</name>
</gene>
<sequence>MPKKPKKFREEKIAEEYFPVDESDLKYTTEKEIKESLPKEDITKRAIEKEYKKSEKGSLEKTE</sequence>
<protein>
    <submittedName>
        <fullName evidence="1">Uncharacterized protein</fullName>
    </submittedName>
</protein>
<dbReference type="EMBL" id="BARW01024587">
    <property type="protein sequence ID" value="GAI93625.1"/>
    <property type="molecule type" value="Genomic_DNA"/>
</dbReference>
<dbReference type="AlphaFoldDB" id="X1U1C4"/>
<feature type="non-terminal residue" evidence="1">
    <location>
        <position position="63"/>
    </location>
</feature>
<accession>X1U1C4</accession>
<reference evidence="1" key="1">
    <citation type="journal article" date="2014" name="Front. Microbiol.">
        <title>High frequency of phylogenetically diverse reductive dehalogenase-homologous genes in deep subseafloor sedimentary metagenomes.</title>
        <authorList>
            <person name="Kawai M."/>
            <person name="Futagami T."/>
            <person name="Toyoda A."/>
            <person name="Takaki Y."/>
            <person name="Nishi S."/>
            <person name="Hori S."/>
            <person name="Arai W."/>
            <person name="Tsubouchi T."/>
            <person name="Morono Y."/>
            <person name="Uchiyama I."/>
            <person name="Ito T."/>
            <person name="Fujiyama A."/>
            <person name="Inagaki F."/>
            <person name="Takami H."/>
        </authorList>
    </citation>
    <scope>NUCLEOTIDE SEQUENCE</scope>
    <source>
        <strain evidence="1">Expedition CK06-06</strain>
    </source>
</reference>
<organism evidence="1">
    <name type="scientific">marine sediment metagenome</name>
    <dbReference type="NCBI Taxonomy" id="412755"/>
    <lineage>
        <taxon>unclassified sequences</taxon>
        <taxon>metagenomes</taxon>
        <taxon>ecological metagenomes</taxon>
    </lineage>
</organism>
<evidence type="ECO:0000313" key="1">
    <source>
        <dbReference type="EMBL" id="GAI93625.1"/>
    </source>
</evidence>
<comment type="caution">
    <text evidence="1">The sequence shown here is derived from an EMBL/GenBank/DDBJ whole genome shotgun (WGS) entry which is preliminary data.</text>
</comment>
<name>X1U1C4_9ZZZZ</name>